<evidence type="ECO:0000256" key="7">
    <source>
        <dbReference type="ARBA" id="ARBA00022993"/>
    </source>
</evidence>
<dbReference type="GO" id="GO:0005737">
    <property type="term" value="C:cytoplasm"/>
    <property type="evidence" value="ECO:0007669"/>
    <property type="project" value="UniProtKB-SubCell"/>
</dbReference>
<comment type="subcellular location">
    <subcellularLocation>
        <location evidence="8">Cytoplasm</location>
    </subcellularLocation>
</comment>
<dbReference type="HAMAP" id="MF_00376">
    <property type="entry name" value="Dephospho_CoA_kinase"/>
    <property type="match status" value="1"/>
</dbReference>
<evidence type="ECO:0000256" key="5">
    <source>
        <dbReference type="ARBA" id="ARBA00022777"/>
    </source>
</evidence>
<dbReference type="GO" id="GO:0005524">
    <property type="term" value="F:ATP binding"/>
    <property type="evidence" value="ECO:0007669"/>
    <property type="project" value="UniProtKB-UniRule"/>
</dbReference>
<dbReference type="FunFam" id="3.40.50.300:FF:000991">
    <property type="entry name" value="Dephospho-CoA kinase"/>
    <property type="match status" value="1"/>
</dbReference>
<protein>
    <recommendedName>
        <fullName evidence="8 9">Dephospho-CoA kinase</fullName>
        <ecNumber evidence="8 9">2.7.1.24</ecNumber>
    </recommendedName>
    <alternativeName>
        <fullName evidence="8">Dephosphocoenzyme A kinase</fullName>
    </alternativeName>
</protein>
<organism evidence="10 11">
    <name type="scientific">Paenibacillus paeoniae</name>
    <dbReference type="NCBI Taxonomy" id="2292705"/>
    <lineage>
        <taxon>Bacteria</taxon>
        <taxon>Bacillati</taxon>
        <taxon>Bacillota</taxon>
        <taxon>Bacilli</taxon>
        <taxon>Bacillales</taxon>
        <taxon>Paenibacillaceae</taxon>
        <taxon>Paenibacillus</taxon>
    </lineage>
</organism>
<dbReference type="PANTHER" id="PTHR10695">
    <property type="entry name" value="DEPHOSPHO-COA KINASE-RELATED"/>
    <property type="match status" value="1"/>
</dbReference>
<gene>
    <name evidence="8" type="primary">coaE</name>
    <name evidence="10" type="ORF">DX130_25010</name>
</gene>
<dbReference type="NCBIfam" id="TIGR00152">
    <property type="entry name" value="dephospho-CoA kinase"/>
    <property type="match status" value="1"/>
</dbReference>
<dbReference type="CDD" id="cd02022">
    <property type="entry name" value="DPCK"/>
    <property type="match status" value="1"/>
</dbReference>
<feature type="binding site" evidence="8">
    <location>
        <begin position="10"/>
        <end position="15"/>
    </location>
    <ligand>
        <name>ATP</name>
        <dbReference type="ChEBI" id="CHEBI:30616"/>
    </ligand>
</feature>
<evidence type="ECO:0000256" key="8">
    <source>
        <dbReference type="HAMAP-Rule" id="MF_00376"/>
    </source>
</evidence>
<evidence type="ECO:0000256" key="9">
    <source>
        <dbReference type="NCBIfam" id="TIGR00152"/>
    </source>
</evidence>
<dbReference type="OrthoDB" id="9812943at2"/>
<keyword evidence="5 8" id="KW-0418">Kinase</keyword>
<evidence type="ECO:0000313" key="10">
    <source>
        <dbReference type="EMBL" id="REK69417.1"/>
    </source>
</evidence>
<dbReference type="UniPathway" id="UPA00241">
    <property type="reaction ID" value="UER00356"/>
</dbReference>
<evidence type="ECO:0000256" key="4">
    <source>
        <dbReference type="ARBA" id="ARBA00022741"/>
    </source>
</evidence>
<evidence type="ECO:0000313" key="11">
    <source>
        <dbReference type="Proteomes" id="UP000261905"/>
    </source>
</evidence>
<evidence type="ECO:0000256" key="1">
    <source>
        <dbReference type="ARBA" id="ARBA00009018"/>
    </source>
</evidence>
<dbReference type="Gene3D" id="3.40.50.300">
    <property type="entry name" value="P-loop containing nucleotide triphosphate hydrolases"/>
    <property type="match status" value="1"/>
</dbReference>
<dbReference type="Proteomes" id="UP000261905">
    <property type="component" value="Unassembled WGS sequence"/>
</dbReference>
<comment type="similarity">
    <text evidence="1 8">Belongs to the CoaE family.</text>
</comment>
<comment type="catalytic activity">
    <reaction evidence="8">
        <text>3'-dephospho-CoA + ATP = ADP + CoA + H(+)</text>
        <dbReference type="Rhea" id="RHEA:18245"/>
        <dbReference type="ChEBI" id="CHEBI:15378"/>
        <dbReference type="ChEBI" id="CHEBI:30616"/>
        <dbReference type="ChEBI" id="CHEBI:57287"/>
        <dbReference type="ChEBI" id="CHEBI:57328"/>
        <dbReference type="ChEBI" id="CHEBI:456216"/>
        <dbReference type="EC" id="2.7.1.24"/>
    </reaction>
</comment>
<dbReference type="PROSITE" id="PS51219">
    <property type="entry name" value="DPCK"/>
    <property type="match status" value="1"/>
</dbReference>
<sequence>MIIGLTGGIASGKSTVGRMLVELGARLVDADAVAREIVRPGEPALEAIASLFGQAVLQRDGMLDRAALGNIVFKDPDSLAKLEAITHPAVRKRMWEQIHTYAEAEPEGLIIGDVPLLYETKQVDLYEGILVVYVPPELQVERLMKRNGMNEEEARRRVSLQLDIEEKRSRADWIIDNSGTTEETQEQVLSLWNRLVRTSR</sequence>
<reference evidence="10 11" key="1">
    <citation type="submission" date="2018-08" db="EMBL/GenBank/DDBJ databases">
        <title>Paenibacillus sp. M4BSY-1, whole genome shotgun sequence.</title>
        <authorList>
            <person name="Tuo L."/>
        </authorList>
    </citation>
    <scope>NUCLEOTIDE SEQUENCE [LARGE SCALE GENOMIC DNA]</scope>
    <source>
        <strain evidence="10 11">M4BSY-1</strain>
    </source>
</reference>
<dbReference type="AlphaFoldDB" id="A0A371P0E9"/>
<dbReference type="InterPro" id="IPR027417">
    <property type="entry name" value="P-loop_NTPase"/>
</dbReference>
<keyword evidence="6 8" id="KW-0067">ATP-binding</keyword>
<dbReference type="Pfam" id="PF01121">
    <property type="entry name" value="CoaE"/>
    <property type="match status" value="1"/>
</dbReference>
<comment type="pathway">
    <text evidence="8">Cofactor biosynthesis; coenzyme A biosynthesis; CoA from (R)-pantothenate: step 5/5.</text>
</comment>
<dbReference type="GO" id="GO:0015937">
    <property type="term" value="P:coenzyme A biosynthetic process"/>
    <property type="evidence" value="ECO:0007669"/>
    <property type="project" value="UniProtKB-UniRule"/>
</dbReference>
<keyword evidence="2 8" id="KW-0963">Cytoplasm</keyword>
<dbReference type="RefSeq" id="WP_116050014.1">
    <property type="nucleotide sequence ID" value="NZ_QUBQ01000008.1"/>
</dbReference>
<dbReference type="EMBL" id="QUBQ01000008">
    <property type="protein sequence ID" value="REK69417.1"/>
    <property type="molecule type" value="Genomic_DNA"/>
</dbReference>
<dbReference type="EC" id="2.7.1.24" evidence="8 9"/>
<dbReference type="PANTHER" id="PTHR10695:SF46">
    <property type="entry name" value="BIFUNCTIONAL COENZYME A SYNTHASE-RELATED"/>
    <property type="match status" value="1"/>
</dbReference>
<keyword evidence="3 8" id="KW-0808">Transferase</keyword>
<accession>A0A371P0E9</accession>
<comment type="function">
    <text evidence="8">Catalyzes the phosphorylation of the 3'-hydroxyl group of dephosphocoenzyme A to form coenzyme A.</text>
</comment>
<evidence type="ECO:0000256" key="3">
    <source>
        <dbReference type="ARBA" id="ARBA00022679"/>
    </source>
</evidence>
<evidence type="ECO:0000256" key="2">
    <source>
        <dbReference type="ARBA" id="ARBA00022490"/>
    </source>
</evidence>
<comment type="caution">
    <text evidence="10">The sequence shown here is derived from an EMBL/GenBank/DDBJ whole genome shotgun (WGS) entry which is preliminary data.</text>
</comment>
<name>A0A371P0E9_9BACL</name>
<proteinExistence type="inferred from homology"/>
<dbReference type="GO" id="GO:0004140">
    <property type="term" value="F:dephospho-CoA kinase activity"/>
    <property type="evidence" value="ECO:0007669"/>
    <property type="project" value="UniProtKB-UniRule"/>
</dbReference>
<evidence type="ECO:0000256" key="6">
    <source>
        <dbReference type="ARBA" id="ARBA00022840"/>
    </source>
</evidence>
<keyword evidence="4 8" id="KW-0547">Nucleotide-binding</keyword>
<keyword evidence="7 8" id="KW-0173">Coenzyme A biosynthesis</keyword>
<dbReference type="SUPFAM" id="SSF52540">
    <property type="entry name" value="P-loop containing nucleoside triphosphate hydrolases"/>
    <property type="match status" value="1"/>
</dbReference>
<dbReference type="InterPro" id="IPR001977">
    <property type="entry name" value="Depp_CoAkinase"/>
</dbReference>
<keyword evidence="11" id="KW-1185">Reference proteome</keyword>